<reference evidence="1 2" key="1">
    <citation type="submission" date="2021-06" db="EMBL/GenBank/DDBJ databases">
        <authorList>
            <person name="Jeong J.W."/>
        </authorList>
    </citation>
    <scope>NUCLEOTIDE SEQUENCE [LARGE SCALE GENOMIC DNA]</scope>
    <source>
        <strain evidence="1 2">MMS21-TAE1-1</strain>
    </source>
</reference>
<keyword evidence="2" id="KW-1185">Reference proteome</keyword>
<name>A0ABS6I977_9MICC</name>
<protein>
    <recommendedName>
        <fullName evidence="3">Lipoprotein LpqN</fullName>
    </recommendedName>
</protein>
<dbReference type="RefSeq" id="WP_216926261.1">
    <property type="nucleotide sequence ID" value="NZ_JAHOPC010000012.1"/>
</dbReference>
<sequence length="161" mass="16961">MTAQQVFPSKAFPAYPTIRVNPPAGWTEQVVPDAVGALMGPASEGGYTPNVVISVSRRLPGYQLQDIAASVDAFLADLPDAVLLGTEPVVINGRPWHVREARYTHPQAGSLAQFTAVTVFHHEVAADVVQLTGSCQPLEGDQDLKAIYSLVASADVTAGPA</sequence>
<dbReference type="EMBL" id="JAHOPC010000012">
    <property type="protein sequence ID" value="MBU8868139.1"/>
    <property type="molecule type" value="Genomic_DNA"/>
</dbReference>
<proteinExistence type="predicted"/>
<evidence type="ECO:0008006" key="3">
    <source>
        <dbReference type="Google" id="ProtNLM"/>
    </source>
</evidence>
<dbReference type="Proteomes" id="UP000824166">
    <property type="component" value="Unassembled WGS sequence"/>
</dbReference>
<evidence type="ECO:0000313" key="2">
    <source>
        <dbReference type="Proteomes" id="UP000824166"/>
    </source>
</evidence>
<comment type="caution">
    <text evidence="1">The sequence shown here is derived from an EMBL/GenBank/DDBJ whole genome shotgun (WGS) entry which is preliminary data.</text>
</comment>
<gene>
    <name evidence="1" type="ORF">KSW38_17755</name>
</gene>
<evidence type="ECO:0000313" key="1">
    <source>
        <dbReference type="EMBL" id="MBU8868139.1"/>
    </source>
</evidence>
<accession>A0ABS6I977</accession>
<organism evidence="1 2">
    <name type="scientific">Paenarthrobacter aromaticivorans</name>
    <dbReference type="NCBI Taxonomy" id="2849150"/>
    <lineage>
        <taxon>Bacteria</taxon>
        <taxon>Bacillati</taxon>
        <taxon>Actinomycetota</taxon>
        <taxon>Actinomycetes</taxon>
        <taxon>Micrococcales</taxon>
        <taxon>Micrococcaceae</taxon>
        <taxon>Paenarthrobacter</taxon>
    </lineage>
</organism>